<dbReference type="InterPro" id="IPR001387">
    <property type="entry name" value="Cro/C1-type_HTH"/>
</dbReference>
<dbReference type="RefSeq" id="WP_039742808.1">
    <property type="nucleotide sequence ID" value="NZ_CP009788.1"/>
</dbReference>
<dbReference type="Gene3D" id="1.10.260.40">
    <property type="entry name" value="lambda repressor-like DNA-binding domains"/>
    <property type="match status" value="1"/>
</dbReference>
<reference evidence="3 4" key="1">
    <citation type="journal article" date="2015" name="Genome Announc.">
        <title>Complete Genome of Geobacter pickeringii G13T, a Metal-Reducing Isolate from Sedimentary Kaolin Deposits.</title>
        <authorList>
            <person name="Badalamenti J.P."/>
            <person name="Bond D.R."/>
        </authorList>
    </citation>
    <scope>NUCLEOTIDE SEQUENCE [LARGE SCALE GENOMIC DNA]</scope>
    <source>
        <strain evidence="3 4">G13</strain>
    </source>
</reference>
<dbReference type="PANTHER" id="PTHR46558">
    <property type="entry name" value="TRACRIPTIONAL REGULATORY PROTEIN-RELATED-RELATED"/>
    <property type="match status" value="1"/>
</dbReference>
<accession>A0A0B5BHY3</accession>
<evidence type="ECO:0000313" key="3">
    <source>
        <dbReference type="EMBL" id="AJE03656.1"/>
    </source>
</evidence>
<name>A0A0B5BHY3_9BACT</name>
<evidence type="ECO:0000259" key="2">
    <source>
        <dbReference type="PROSITE" id="PS50943"/>
    </source>
</evidence>
<dbReference type="EMBL" id="CP009788">
    <property type="protein sequence ID" value="AJE03656.1"/>
    <property type="molecule type" value="Genomic_DNA"/>
</dbReference>
<dbReference type="GO" id="GO:0003677">
    <property type="term" value="F:DNA binding"/>
    <property type="evidence" value="ECO:0007669"/>
    <property type="project" value="UniProtKB-KW"/>
</dbReference>
<dbReference type="PROSITE" id="PS50943">
    <property type="entry name" value="HTH_CROC1"/>
    <property type="match status" value="1"/>
</dbReference>
<feature type="domain" description="HTH cro/C1-type" evidence="2">
    <location>
        <begin position="15"/>
        <end position="69"/>
    </location>
</feature>
<dbReference type="AlphaFoldDB" id="A0A0B5BHY3"/>
<gene>
    <name evidence="3" type="ORF">GPICK_10110</name>
</gene>
<organism evidence="3 4">
    <name type="scientific">Geobacter pickeringii</name>
    <dbReference type="NCBI Taxonomy" id="345632"/>
    <lineage>
        <taxon>Bacteria</taxon>
        <taxon>Pseudomonadati</taxon>
        <taxon>Thermodesulfobacteriota</taxon>
        <taxon>Desulfuromonadia</taxon>
        <taxon>Geobacterales</taxon>
        <taxon>Geobacteraceae</taxon>
        <taxon>Geobacter</taxon>
    </lineage>
</organism>
<dbReference type="Proteomes" id="UP000057609">
    <property type="component" value="Chromosome"/>
</dbReference>
<evidence type="ECO:0000256" key="1">
    <source>
        <dbReference type="ARBA" id="ARBA00023125"/>
    </source>
</evidence>
<dbReference type="CDD" id="cd00093">
    <property type="entry name" value="HTH_XRE"/>
    <property type="match status" value="1"/>
</dbReference>
<dbReference type="InterPro" id="IPR010982">
    <property type="entry name" value="Lambda_DNA-bd_dom_sf"/>
</dbReference>
<evidence type="ECO:0000313" key="4">
    <source>
        <dbReference type="Proteomes" id="UP000057609"/>
    </source>
</evidence>
<dbReference type="SUPFAM" id="SSF47413">
    <property type="entry name" value="lambda repressor-like DNA-binding domains"/>
    <property type="match status" value="1"/>
</dbReference>
<dbReference type="HOGENOM" id="CLU_066192_26_0_7"/>
<dbReference type="KEGG" id="gpi:GPICK_10110"/>
<protein>
    <recommendedName>
        <fullName evidence="2">HTH cro/C1-type domain-containing protein</fullName>
    </recommendedName>
</protein>
<dbReference type="STRING" id="345632.GPICK_10110"/>
<proteinExistence type="predicted"/>
<dbReference type="PANTHER" id="PTHR46558:SF11">
    <property type="entry name" value="HTH-TYPE TRANSCRIPTIONAL REGULATOR XRE"/>
    <property type="match status" value="1"/>
</dbReference>
<dbReference type="SMART" id="SM00530">
    <property type="entry name" value="HTH_XRE"/>
    <property type="match status" value="1"/>
</dbReference>
<sequence>MENAIITSKEIGLAIRRRRKELGISQERLAEILEVSYQQIQRYENGTNKLNIENIQVIARALSVPITFFLRTDIQAMGASTASLPSDEKTLLEIFTKISSTEDKRLVIALAQLAARKR</sequence>
<keyword evidence="1" id="KW-0238">DNA-binding</keyword>
<dbReference type="Pfam" id="PF01381">
    <property type="entry name" value="HTH_3"/>
    <property type="match status" value="1"/>
</dbReference>
<keyword evidence="4" id="KW-1185">Reference proteome</keyword>